<reference evidence="5" key="1">
    <citation type="submission" date="2019-11" db="EMBL/GenBank/DDBJ databases">
        <authorList>
            <person name="Liu Y."/>
            <person name="Hou J."/>
            <person name="Li T.-Q."/>
            <person name="Guan C.-H."/>
            <person name="Wu X."/>
            <person name="Wu H.-Z."/>
            <person name="Ling F."/>
            <person name="Zhang R."/>
            <person name="Shi X.-G."/>
            <person name="Ren J.-P."/>
            <person name="Chen E.-F."/>
            <person name="Sun J.-M."/>
        </authorList>
    </citation>
    <scope>NUCLEOTIDE SEQUENCE</scope>
    <source>
        <strain evidence="5">Adult_tree_wgs_1</strain>
        <tissue evidence="5">Leaves</tissue>
    </source>
</reference>
<gene>
    <name evidence="5" type="ORF">RHSIM_Rhsim04G0212500</name>
</gene>
<proteinExistence type="predicted"/>
<protein>
    <recommendedName>
        <fullName evidence="4">PIR2-like helical domain-containing protein</fullName>
    </recommendedName>
</protein>
<sequence>MSQDHYDALKLDLALSTVAEPSEVVPIWYREEVEAADEFHDADWSDLTESQPEELVLTFEQLGHNFQECYEKIVANGYSEQVVTKAFLRSGIYYGSKDTVSNIVDNTLTFLRNGQEIDLSRERYIEDLQQMEMYILAELVCVLQEVRPFFSTGDAMWCLWICDVNVSHACAMDSDPLSTLSGDGGPNGNNSLHLEPRSSELNLPIPCKPNSSIACAHTFQCKASNPFAHCSQSETPTVSGVPNFVKAKKSSSRNGIVQEKESPMPTPDEKLGGSRKISGISKREYIHTARIVIKGLPDLGLSGFGGLILDKKLKSVSDSIGANVKKASLKISKATLQTNGNHNLSTNRGVPSSAAFNLETLKTSGPSTFPTVSILLALSLLILSFHFHFQHKAAMLRLSKDKVEIKSLTQEREEVERIKREKLTLEENTMKKLSEMENALGKPSGQVERANGTVSVRRLEVENAKLRLEMEGAKLHAVDSAASCQEASTKEKKTLMKFQSWEKQKALFQEELVAEKRKLAQLL</sequence>
<dbReference type="PANTHER" id="PTHR46405">
    <property type="entry name" value="OS05G0141500 PROTEIN"/>
    <property type="match status" value="1"/>
</dbReference>
<feature type="domain" description="PIR2-like helical" evidence="4">
    <location>
        <begin position="70"/>
        <end position="173"/>
    </location>
</feature>
<accession>A0A834H366</accession>
<evidence type="ECO:0000256" key="2">
    <source>
        <dbReference type="SAM" id="MobiDB-lite"/>
    </source>
</evidence>
<keyword evidence="6" id="KW-1185">Reference proteome</keyword>
<evidence type="ECO:0000256" key="1">
    <source>
        <dbReference type="SAM" id="Coils"/>
    </source>
</evidence>
<dbReference type="PANTHER" id="PTHR46405:SF2">
    <property type="entry name" value="OS05G0141500 PROTEIN"/>
    <property type="match status" value="1"/>
</dbReference>
<evidence type="ECO:0000313" key="6">
    <source>
        <dbReference type="Proteomes" id="UP000626092"/>
    </source>
</evidence>
<evidence type="ECO:0000259" key="4">
    <source>
        <dbReference type="Pfam" id="PF20235"/>
    </source>
</evidence>
<dbReference type="OrthoDB" id="774873at2759"/>
<comment type="caution">
    <text evidence="5">The sequence shown here is derived from an EMBL/GenBank/DDBJ whole genome shotgun (WGS) entry which is preliminary data.</text>
</comment>
<dbReference type="Pfam" id="PF20235">
    <property type="entry name" value="PIR2-like_helical"/>
    <property type="match status" value="1"/>
</dbReference>
<keyword evidence="1" id="KW-0175">Coiled coil</keyword>
<feature type="compositionally biased region" description="Basic and acidic residues" evidence="2">
    <location>
        <begin position="258"/>
        <end position="272"/>
    </location>
</feature>
<keyword evidence="3" id="KW-1133">Transmembrane helix</keyword>
<feature type="transmembrane region" description="Helical" evidence="3">
    <location>
        <begin position="369"/>
        <end position="389"/>
    </location>
</feature>
<evidence type="ECO:0000313" key="5">
    <source>
        <dbReference type="EMBL" id="KAF7144635.1"/>
    </source>
</evidence>
<feature type="coiled-coil region" evidence="1">
    <location>
        <begin position="398"/>
        <end position="428"/>
    </location>
</feature>
<feature type="region of interest" description="Disordered" evidence="2">
    <location>
        <begin position="249"/>
        <end position="275"/>
    </location>
</feature>
<dbReference type="InterPro" id="IPR046934">
    <property type="entry name" value="PIR2-like"/>
</dbReference>
<name>A0A834H366_RHOSS</name>
<keyword evidence="3" id="KW-0472">Membrane</keyword>
<dbReference type="Proteomes" id="UP000626092">
    <property type="component" value="Unassembled WGS sequence"/>
</dbReference>
<evidence type="ECO:0000256" key="3">
    <source>
        <dbReference type="SAM" id="Phobius"/>
    </source>
</evidence>
<dbReference type="EMBL" id="WJXA01000004">
    <property type="protein sequence ID" value="KAF7144635.1"/>
    <property type="molecule type" value="Genomic_DNA"/>
</dbReference>
<organism evidence="5 6">
    <name type="scientific">Rhododendron simsii</name>
    <name type="common">Sims's rhododendron</name>
    <dbReference type="NCBI Taxonomy" id="118357"/>
    <lineage>
        <taxon>Eukaryota</taxon>
        <taxon>Viridiplantae</taxon>
        <taxon>Streptophyta</taxon>
        <taxon>Embryophyta</taxon>
        <taxon>Tracheophyta</taxon>
        <taxon>Spermatophyta</taxon>
        <taxon>Magnoliopsida</taxon>
        <taxon>eudicotyledons</taxon>
        <taxon>Gunneridae</taxon>
        <taxon>Pentapetalae</taxon>
        <taxon>asterids</taxon>
        <taxon>Ericales</taxon>
        <taxon>Ericaceae</taxon>
        <taxon>Ericoideae</taxon>
        <taxon>Rhodoreae</taxon>
        <taxon>Rhododendron</taxon>
    </lineage>
</organism>
<dbReference type="InterPro" id="IPR046527">
    <property type="entry name" value="PIR2-like_helical"/>
</dbReference>
<keyword evidence="3" id="KW-0812">Transmembrane</keyword>
<dbReference type="AlphaFoldDB" id="A0A834H366"/>